<organism evidence="3 4">
    <name type="scientific">Angustibacter aerolatus</name>
    <dbReference type="NCBI Taxonomy" id="1162965"/>
    <lineage>
        <taxon>Bacteria</taxon>
        <taxon>Bacillati</taxon>
        <taxon>Actinomycetota</taxon>
        <taxon>Actinomycetes</taxon>
        <taxon>Kineosporiales</taxon>
        <taxon>Kineosporiaceae</taxon>
    </lineage>
</organism>
<dbReference type="EMBL" id="BSUZ01000001">
    <property type="protein sequence ID" value="GMA89098.1"/>
    <property type="molecule type" value="Genomic_DNA"/>
</dbReference>
<evidence type="ECO:0000256" key="1">
    <source>
        <dbReference type="SAM" id="MobiDB-lite"/>
    </source>
</evidence>
<keyword evidence="2" id="KW-0472">Membrane</keyword>
<feature type="compositionally biased region" description="Low complexity" evidence="1">
    <location>
        <begin position="115"/>
        <end position="127"/>
    </location>
</feature>
<dbReference type="Proteomes" id="UP001157017">
    <property type="component" value="Unassembled WGS sequence"/>
</dbReference>
<evidence type="ECO:0000256" key="2">
    <source>
        <dbReference type="SAM" id="Phobius"/>
    </source>
</evidence>
<keyword evidence="2" id="KW-1133">Transmembrane helix</keyword>
<evidence type="ECO:0000313" key="3">
    <source>
        <dbReference type="EMBL" id="GMA89098.1"/>
    </source>
</evidence>
<feature type="region of interest" description="Disordered" evidence="1">
    <location>
        <begin position="87"/>
        <end position="145"/>
    </location>
</feature>
<feature type="compositionally biased region" description="Pro residues" evidence="1">
    <location>
        <begin position="94"/>
        <end position="106"/>
    </location>
</feature>
<gene>
    <name evidence="3" type="ORF">GCM10025868_43480</name>
</gene>
<evidence type="ECO:0000313" key="4">
    <source>
        <dbReference type="Proteomes" id="UP001157017"/>
    </source>
</evidence>
<name>A0ABQ6JLI4_9ACTN</name>
<accession>A0ABQ6JLI4</accession>
<keyword evidence="2" id="KW-0812">Transmembrane</keyword>
<sequence length="145" mass="15435">MRRLPDRLAAAAFLVAWVGVLTALQWSVVRFRLAIVLVLTSAAVLLTTALVRRWTPPPLPRPLLAAALLAGAVVTEVVPFFSHASPATVGCSPTSPPAPACSPPPRCSGWAGGPSRSRSVSPRSASWRGRRPRPWSRRTRPSTSG</sequence>
<feature type="transmembrane region" description="Helical" evidence="2">
    <location>
        <begin position="33"/>
        <end position="51"/>
    </location>
</feature>
<proteinExistence type="predicted"/>
<feature type="compositionally biased region" description="Basic residues" evidence="1">
    <location>
        <begin position="128"/>
        <end position="145"/>
    </location>
</feature>
<keyword evidence="4" id="KW-1185">Reference proteome</keyword>
<protein>
    <submittedName>
        <fullName evidence="3">Uncharacterized protein</fullName>
    </submittedName>
</protein>
<reference evidence="4" key="1">
    <citation type="journal article" date="2019" name="Int. J. Syst. Evol. Microbiol.">
        <title>The Global Catalogue of Microorganisms (GCM) 10K type strain sequencing project: providing services to taxonomists for standard genome sequencing and annotation.</title>
        <authorList>
            <consortium name="The Broad Institute Genomics Platform"/>
            <consortium name="The Broad Institute Genome Sequencing Center for Infectious Disease"/>
            <person name="Wu L."/>
            <person name="Ma J."/>
        </authorList>
    </citation>
    <scope>NUCLEOTIDE SEQUENCE [LARGE SCALE GENOMIC DNA]</scope>
    <source>
        <strain evidence="4">NBRC 108730</strain>
    </source>
</reference>
<comment type="caution">
    <text evidence="3">The sequence shown here is derived from an EMBL/GenBank/DDBJ whole genome shotgun (WGS) entry which is preliminary data.</text>
</comment>